<dbReference type="PANTHER" id="PTHR31423">
    <property type="entry name" value="YBAK DOMAIN-CONTAINING PROTEIN"/>
    <property type="match status" value="1"/>
</dbReference>
<evidence type="ECO:0000256" key="1">
    <source>
        <dbReference type="ARBA" id="ARBA00010201"/>
    </source>
</evidence>
<dbReference type="InterPro" id="IPR036754">
    <property type="entry name" value="YbaK/aa-tRNA-synt-asso_dom_sf"/>
</dbReference>
<dbReference type="Pfam" id="PF04073">
    <property type="entry name" value="tRNA_edit"/>
    <property type="match status" value="1"/>
</dbReference>
<dbReference type="SUPFAM" id="SSF55826">
    <property type="entry name" value="YbaK/ProRS associated domain"/>
    <property type="match status" value="1"/>
</dbReference>
<evidence type="ECO:0000313" key="4">
    <source>
        <dbReference type="EMBL" id="MBO0475571.1"/>
    </source>
</evidence>
<dbReference type="InterPro" id="IPR040285">
    <property type="entry name" value="ProX/PRXD1"/>
</dbReference>
<keyword evidence="2" id="KW-0648">Protein biosynthesis</keyword>
<comment type="caution">
    <text evidence="4">The sequence shown here is derived from an EMBL/GenBank/DDBJ whole genome shotgun (WGS) entry which is preliminary data.</text>
</comment>
<reference evidence="4 5" key="1">
    <citation type="submission" date="2021-03" db="EMBL/GenBank/DDBJ databases">
        <title>Enterococcal diversity collection.</title>
        <authorList>
            <person name="Gilmore M.S."/>
            <person name="Schwartzman J."/>
            <person name="Van Tyne D."/>
            <person name="Martin M."/>
            <person name="Earl A.M."/>
            <person name="Manson A.L."/>
            <person name="Straub T."/>
            <person name="Salamzade R."/>
            <person name="Saavedra J."/>
            <person name="Lebreton F."/>
            <person name="Prichula J."/>
            <person name="Schaufler K."/>
            <person name="Gaca A."/>
            <person name="Sgardioli B."/>
            <person name="Wagenaar J."/>
            <person name="Strong T."/>
        </authorList>
    </citation>
    <scope>NUCLEOTIDE SEQUENCE [LARGE SCALE GENOMIC DNA]</scope>
    <source>
        <strain evidence="4 5">DIV0080</strain>
    </source>
</reference>
<dbReference type="Gene3D" id="3.90.960.10">
    <property type="entry name" value="YbaK/aminoacyl-tRNA synthetase-associated domain"/>
    <property type="match status" value="1"/>
</dbReference>
<name>A0ABS3HPL1_9ENTE</name>
<proteinExistence type="inferred from homology"/>
<dbReference type="EMBL" id="JAFLVX010000003">
    <property type="protein sequence ID" value="MBO0475571.1"/>
    <property type="molecule type" value="Genomic_DNA"/>
</dbReference>
<sequence>MIVSEQAAYDLLHDLQIEYQRVDHPTITSVKNVPFELPGPQVKNLVLKAKKGKKIYLVILADEKQADLKELAEVLDEKRLSFLSEESLLDLLGTPPGTVTPFALPADKEKQITVVIDGCIDTNDTVGFHPNTNKTTLMIQFNDFIKVLAHMGYDPLFISL</sequence>
<dbReference type="RefSeq" id="WP_206964216.1">
    <property type="nucleotide sequence ID" value="NZ_JAFLVX010000003.1"/>
</dbReference>
<protein>
    <submittedName>
        <fullName evidence="4">Prolyl-tRNA synthetase associated domain-containing protein</fullName>
    </submittedName>
</protein>
<feature type="domain" description="YbaK/aminoacyl-tRNA synthetase-associated" evidence="3">
    <location>
        <begin position="38"/>
        <end position="146"/>
    </location>
</feature>
<evidence type="ECO:0000259" key="3">
    <source>
        <dbReference type="Pfam" id="PF04073"/>
    </source>
</evidence>
<organism evidence="4 5">
    <name type="scientific">Candidatus Vagococcus giribetii</name>
    <dbReference type="NCBI Taxonomy" id="2230876"/>
    <lineage>
        <taxon>Bacteria</taxon>
        <taxon>Bacillati</taxon>
        <taxon>Bacillota</taxon>
        <taxon>Bacilli</taxon>
        <taxon>Lactobacillales</taxon>
        <taxon>Enterococcaceae</taxon>
        <taxon>Vagococcus</taxon>
    </lineage>
</organism>
<gene>
    <name evidence="4" type="ORF">DOK76_00730</name>
</gene>
<dbReference type="Proteomes" id="UP000664857">
    <property type="component" value="Unassembled WGS sequence"/>
</dbReference>
<dbReference type="PANTHER" id="PTHR31423:SF3">
    <property type="entry name" value="PROLYL-TRNA SYNTHETASE ASSOCIATED DOMAIN-CONTAINING PROTEIN 1-RELATED"/>
    <property type="match status" value="1"/>
</dbReference>
<evidence type="ECO:0000313" key="5">
    <source>
        <dbReference type="Proteomes" id="UP000664857"/>
    </source>
</evidence>
<accession>A0ABS3HPL1</accession>
<evidence type="ECO:0000256" key="2">
    <source>
        <dbReference type="ARBA" id="ARBA00022917"/>
    </source>
</evidence>
<comment type="similarity">
    <text evidence="1">Belongs to the PRORSD1 family.</text>
</comment>
<dbReference type="InterPro" id="IPR007214">
    <property type="entry name" value="YbaK/aa-tRNA-synth-assoc-dom"/>
</dbReference>
<keyword evidence="5" id="KW-1185">Reference proteome</keyword>